<dbReference type="AlphaFoldDB" id="A0A1M7E4R6"/>
<sequence>MSLVYEKQIKITEQHIDQNNHVNNVQYVHWVEEVAAEHWDLLKHKTEYENDVWMLLDHHIRYKKQVYLNDVITVKTYPQDPEGAKQPRKVEFYCNDELVVDSSTLWILFDTEAKKIKRLENDWLERLVLKID</sequence>
<dbReference type="STRING" id="1423959.SAMN05444407_10718"/>
<name>A0A1M7E4R6_9FLAO</name>
<dbReference type="EMBL" id="MAYF01000101">
    <property type="protein sequence ID" value="OCA79247.1"/>
    <property type="molecule type" value="Genomic_DNA"/>
</dbReference>
<dbReference type="InterPro" id="IPR002864">
    <property type="entry name" value="Acyl-ACP_thioesterase_NHD"/>
</dbReference>
<reference evidence="3 5" key="2">
    <citation type="submission" date="2016-11" db="EMBL/GenBank/DDBJ databases">
        <authorList>
            <person name="Jaros S."/>
            <person name="Januszkiewicz K."/>
            <person name="Wedrychowicz H."/>
        </authorList>
    </citation>
    <scope>NUCLEOTIDE SEQUENCE [LARGE SCALE GENOMIC DNA]</scope>
    <source>
        <strain evidence="3 5">DSM 27621</strain>
    </source>
</reference>
<dbReference type="GO" id="GO:0006633">
    <property type="term" value="P:fatty acid biosynthetic process"/>
    <property type="evidence" value="ECO:0007669"/>
    <property type="project" value="InterPro"/>
</dbReference>
<proteinExistence type="predicted"/>
<evidence type="ECO:0000313" key="4">
    <source>
        <dbReference type="Proteomes" id="UP000093508"/>
    </source>
</evidence>
<keyword evidence="4" id="KW-1185">Reference proteome</keyword>
<dbReference type="Gene3D" id="3.10.129.10">
    <property type="entry name" value="Hotdog Thioesterase"/>
    <property type="match status" value="1"/>
</dbReference>
<dbReference type="SUPFAM" id="SSF54637">
    <property type="entry name" value="Thioesterase/thiol ester dehydrase-isomerase"/>
    <property type="match status" value="1"/>
</dbReference>
<keyword evidence="3" id="KW-0378">Hydrolase</keyword>
<dbReference type="InterPro" id="IPR029069">
    <property type="entry name" value="HotDog_dom_sf"/>
</dbReference>
<dbReference type="Pfam" id="PF01643">
    <property type="entry name" value="Acyl-ACP_TE"/>
    <property type="match status" value="1"/>
</dbReference>
<dbReference type="RefSeq" id="WP_066694007.1">
    <property type="nucleotide sequence ID" value="NZ_FRBM01000007.1"/>
</dbReference>
<evidence type="ECO:0000313" key="3">
    <source>
        <dbReference type="EMBL" id="SHL86598.1"/>
    </source>
</evidence>
<evidence type="ECO:0000313" key="2">
    <source>
        <dbReference type="EMBL" id="OCA79247.1"/>
    </source>
</evidence>
<feature type="domain" description="Acyl-ACP thioesterase N-terminal hotdog" evidence="1">
    <location>
        <begin position="3"/>
        <end position="125"/>
    </location>
</feature>
<organism evidence="3 5">
    <name type="scientific">Chryseobacterium contaminans</name>
    <dbReference type="NCBI Taxonomy" id="1423959"/>
    <lineage>
        <taxon>Bacteria</taxon>
        <taxon>Pseudomonadati</taxon>
        <taxon>Bacteroidota</taxon>
        <taxon>Flavobacteriia</taxon>
        <taxon>Flavobacteriales</taxon>
        <taxon>Weeksellaceae</taxon>
        <taxon>Chryseobacterium group</taxon>
        <taxon>Chryseobacterium</taxon>
    </lineage>
</organism>
<evidence type="ECO:0000313" key="5">
    <source>
        <dbReference type="Proteomes" id="UP000184069"/>
    </source>
</evidence>
<reference evidence="2 4" key="1">
    <citation type="submission" date="2016-07" db="EMBL/GenBank/DDBJ databases">
        <authorList>
            <person name="Jeong J.-J."/>
            <person name="Kim D.W."/>
            <person name="Sang M.K."/>
            <person name="Choi I.-G."/>
            <person name="Kim K.D."/>
        </authorList>
    </citation>
    <scope>NUCLEOTIDE SEQUENCE [LARGE SCALE GENOMIC DNA]</scope>
    <source>
        <strain evidence="2 4">C-26</strain>
    </source>
</reference>
<dbReference type="OrthoDB" id="9801517at2"/>
<dbReference type="CDD" id="cd00586">
    <property type="entry name" value="4HBT"/>
    <property type="match status" value="1"/>
</dbReference>
<dbReference type="Proteomes" id="UP000184069">
    <property type="component" value="Unassembled WGS sequence"/>
</dbReference>
<dbReference type="EMBL" id="FRBM01000007">
    <property type="protein sequence ID" value="SHL86598.1"/>
    <property type="molecule type" value="Genomic_DNA"/>
</dbReference>
<evidence type="ECO:0000259" key="1">
    <source>
        <dbReference type="Pfam" id="PF01643"/>
    </source>
</evidence>
<gene>
    <name evidence="2" type="ORF">BBH99_06345</name>
    <name evidence="3" type="ORF">SAMN05444407_10718</name>
</gene>
<dbReference type="Proteomes" id="UP000093508">
    <property type="component" value="Unassembled WGS sequence"/>
</dbReference>
<dbReference type="GO" id="GO:0016790">
    <property type="term" value="F:thiolester hydrolase activity"/>
    <property type="evidence" value="ECO:0007669"/>
    <property type="project" value="InterPro"/>
</dbReference>
<protein>
    <submittedName>
        <fullName evidence="3">Acyl-CoA thioester hydrolase</fullName>
    </submittedName>
    <submittedName>
        <fullName evidence="2">Thioesterase</fullName>
    </submittedName>
</protein>
<accession>A0A1M7E4R6</accession>